<dbReference type="PROSITE" id="PS50893">
    <property type="entry name" value="ABC_TRANSPORTER_2"/>
    <property type="match status" value="1"/>
</dbReference>
<dbReference type="OrthoDB" id="66620at2759"/>
<dbReference type="InterPro" id="IPR050352">
    <property type="entry name" value="ABCG_transporters"/>
</dbReference>
<feature type="compositionally biased region" description="Acidic residues" evidence="8">
    <location>
        <begin position="653"/>
        <end position="666"/>
    </location>
</feature>
<keyword evidence="4" id="KW-0547">Nucleotide-binding</keyword>
<evidence type="ECO:0000256" key="6">
    <source>
        <dbReference type="ARBA" id="ARBA00022989"/>
    </source>
</evidence>
<feature type="transmembrane region" description="Helical" evidence="9">
    <location>
        <begin position="854"/>
        <end position="878"/>
    </location>
</feature>
<dbReference type="GO" id="GO:0016887">
    <property type="term" value="F:ATP hydrolysis activity"/>
    <property type="evidence" value="ECO:0007669"/>
    <property type="project" value="InterPro"/>
</dbReference>
<evidence type="ECO:0000256" key="3">
    <source>
        <dbReference type="ARBA" id="ARBA00022692"/>
    </source>
</evidence>
<dbReference type="FunFam" id="3.40.50.300:FF:000367">
    <property type="entry name" value="ABC transporter G family member 24"/>
    <property type="match status" value="1"/>
</dbReference>
<name>A0A9W7FHP4_9STRA</name>
<dbReference type="InterPro" id="IPR043926">
    <property type="entry name" value="ABCG_dom"/>
</dbReference>
<keyword evidence="5" id="KW-0067">ATP-binding</keyword>
<gene>
    <name evidence="11" type="ORF">TrLO_g13364</name>
</gene>
<evidence type="ECO:0000313" key="11">
    <source>
        <dbReference type="EMBL" id="GMI12403.1"/>
    </source>
</evidence>
<evidence type="ECO:0000256" key="9">
    <source>
        <dbReference type="SAM" id="Phobius"/>
    </source>
</evidence>
<feature type="transmembrane region" description="Helical" evidence="9">
    <location>
        <begin position="998"/>
        <end position="1016"/>
    </location>
</feature>
<dbReference type="InterPro" id="IPR027417">
    <property type="entry name" value="P-loop_NTPase"/>
</dbReference>
<protein>
    <recommendedName>
        <fullName evidence="10">ABC transporter domain-containing protein</fullName>
    </recommendedName>
</protein>
<keyword evidence="6 9" id="KW-1133">Transmembrane helix</keyword>
<feature type="compositionally biased region" description="Basic and acidic residues" evidence="8">
    <location>
        <begin position="619"/>
        <end position="629"/>
    </location>
</feature>
<dbReference type="Gene3D" id="3.40.50.300">
    <property type="entry name" value="P-loop containing nucleotide triphosphate hydrolases"/>
    <property type="match status" value="1"/>
</dbReference>
<evidence type="ECO:0000259" key="10">
    <source>
        <dbReference type="PROSITE" id="PS50893"/>
    </source>
</evidence>
<evidence type="ECO:0000256" key="7">
    <source>
        <dbReference type="ARBA" id="ARBA00023136"/>
    </source>
</evidence>
<dbReference type="GO" id="GO:0005524">
    <property type="term" value="F:ATP binding"/>
    <property type="evidence" value="ECO:0007669"/>
    <property type="project" value="UniProtKB-KW"/>
</dbReference>
<evidence type="ECO:0000256" key="8">
    <source>
        <dbReference type="SAM" id="MobiDB-lite"/>
    </source>
</evidence>
<dbReference type="InterPro" id="IPR003439">
    <property type="entry name" value="ABC_transporter-like_ATP-bd"/>
</dbReference>
<dbReference type="GO" id="GO:0140359">
    <property type="term" value="F:ABC-type transporter activity"/>
    <property type="evidence" value="ECO:0007669"/>
    <property type="project" value="InterPro"/>
</dbReference>
<dbReference type="InterPro" id="IPR003593">
    <property type="entry name" value="AAA+_ATPase"/>
</dbReference>
<dbReference type="SUPFAM" id="SSF52540">
    <property type="entry name" value="P-loop containing nucleoside triphosphate hydrolases"/>
    <property type="match status" value="1"/>
</dbReference>
<dbReference type="SMART" id="SM00382">
    <property type="entry name" value="AAA"/>
    <property type="match status" value="1"/>
</dbReference>
<feature type="region of interest" description="Disordered" evidence="8">
    <location>
        <begin position="617"/>
        <end position="805"/>
    </location>
</feature>
<dbReference type="Pfam" id="PF19055">
    <property type="entry name" value="ABC2_membrane_7"/>
    <property type="match status" value="2"/>
</dbReference>
<evidence type="ECO:0000313" key="12">
    <source>
        <dbReference type="Proteomes" id="UP001165122"/>
    </source>
</evidence>
<dbReference type="Pfam" id="PF00005">
    <property type="entry name" value="ABC_tran"/>
    <property type="match status" value="1"/>
</dbReference>
<feature type="domain" description="ABC transporter" evidence="10">
    <location>
        <begin position="172"/>
        <end position="427"/>
    </location>
</feature>
<evidence type="ECO:0000256" key="2">
    <source>
        <dbReference type="ARBA" id="ARBA00022448"/>
    </source>
</evidence>
<accession>A0A9W7FHP4</accession>
<feature type="compositionally biased region" description="Polar residues" evidence="8">
    <location>
        <begin position="738"/>
        <end position="766"/>
    </location>
</feature>
<feature type="compositionally biased region" description="Acidic residues" evidence="8">
    <location>
        <begin position="724"/>
        <end position="735"/>
    </location>
</feature>
<feature type="transmembrane region" description="Helical" evidence="9">
    <location>
        <begin position="940"/>
        <end position="960"/>
    </location>
</feature>
<keyword evidence="3 9" id="KW-0812">Transmembrane</keyword>
<comment type="subcellular location">
    <subcellularLocation>
        <location evidence="1">Membrane</location>
        <topology evidence="1">Multi-pass membrane protein</topology>
    </subcellularLocation>
</comment>
<proteinExistence type="predicted"/>
<dbReference type="Proteomes" id="UP001165122">
    <property type="component" value="Unassembled WGS sequence"/>
</dbReference>
<dbReference type="Gene3D" id="2.30.29.30">
    <property type="entry name" value="Pleckstrin-homology domain (PH domain)/Phosphotyrosine-binding domain (PTB)"/>
    <property type="match status" value="1"/>
</dbReference>
<feature type="compositionally biased region" description="Low complexity" evidence="8">
    <location>
        <begin position="774"/>
        <end position="799"/>
    </location>
</feature>
<evidence type="ECO:0000256" key="5">
    <source>
        <dbReference type="ARBA" id="ARBA00022840"/>
    </source>
</evidence>
<sequence>MFSGSSLPGFEQRIENPKPLGLAMPCEFCDRAQCRPGQFCPPRYAVALTCKASYYCPTLDEQIACPSGHFCRSGATSPTKCGWFSKCSELSSFPIDLSLLVIMCLVLLGWFVTYKVAFSIRDAGRMMRQSKRRNVNKDIAKLKANVELKKLGSKLSLNVNSAGPSVAMLRKARNLNLGFRELTVDISNGKTTQRIIDNVSGDIRAGRLTAIMGPSGAGKSSFLHVIGGRLRAVGQGQSHVNISGSVLINGERRSMHSYRRVIGFVPQDDILHENLTPKDSFRLVSGLRLPSHYSYKQRKELVNNVLQLLDLNKIRHSRIGNSKQRGISGGQRKRVNIGIELVADPWMLFLDEPTSGLDSAGAHKVVSILRKLADLGLTVVCVLHQPRVSIFNMLDDVILLGLGGKLVYSGPRRKATTYFRTMGFELPVGNLNPADWLTDVVAGEVNNTTHKHLGTAKELQLLWLATRSVRLQRISGASSFTEDSENGVVDEVEKKLLSDGMVITKHPRWGKPESRQFYLKKENGSMKLVWTSTKGAKGGSIVGDWLGLAGTIVENLEDIVEIREGLTTKILERTGVPARSHLYFSIILKSRTLDLESATEEERDDLVLCLNHHLRAAKRSADGKGDTPKSGRYAQSRLPPHTPQNPVFHKGDEDEEKDDDDEDFVDDVEKGGNGQNPVRNGKQKRLETVASESELTKLADLMEGYGSDSDDEGMKTIQSRSWNEDDDDEEEEDYNEFAKTTNRGGRRNSSMKPPPMVNTQFSSIISEGSDKSPKLASKKASSGASTPSRTRRSSSISPRQVVKRVSTVGQKIKQHLGRRFSTANKKKKENLLDPLSRQNPTIGWQIKHYLKISFLVQSAWATIVDISMISAAGLALGIVYTNVEESDNEIYSFAMASLSMGILASTSVERYFPSDLPVLIRETSSGTSVRAYFIGKNLSHLPLILTMPMFFCVFYVAFAAPRLNSFELYLGLLGITWACTGAGYALSMTFNSKAQLACTIYPLVCTMFAGVNPTLLELKESVIGWVLSTVSYARWSTNYLWINQADCYDEFLFPSVQAKTEDQGYETGGGSCGLALFLIGLIFRAICFFQIRAIKKANAHGGGEGVHFFWE</sequence>
<dbReference type="PROSITE" id="PS00211">
    <property type="entry name" value="ABC_TRANSPORTER_1"/>
    <property type="match status" value="1"/>
</dbReference>
<dbReference type="GO" id="GO:0016020">
    <property type="term" value="C:membrane"/>
    <property type="evidence" value="ECO:0007669"/>
    <property type="project" value="UniProtKB-SubCell"/>
</dbReference>
<evidence type="ECO:0000256" key="1">
    <source>
        <dbReference type="ARBA" id="ARBA00004141"/>
    </source>
</evidence>
<dbReference type="InterPro" id="IPR017871">
    <property type="entry name" value="ABC_transporter-like_CS"/>
</dbReference>
<organism evidence="11 12">
    <name type="scientific">Triparma laevis f. longispina</name>
    <dbReference type="NCBI Taxonomy" id="1714387"/>
    <lineage>
        <taxon>Eukaryota</taxon>
        <taxon>Sar</taxon>
        <taxon>Stramenopiles</taxon>
        <taxon>Ochrophyta</taxon>
        <taxon>Bolidophyceae</taxon>
        <taxon>Parmales</taxon>
        <taxon>Triparmaceae</taxon>
        <taxon>Triparma</taxon>
    </lineage>
</organism>
<comment type="caution">
    <text evidence="11">The sequence shown here is derived from an EMBL/GenBank/DDBJ whole genome shotgun (WGS) entry which is preliminary data.</text>
</comment>
<feature type="transmembrane region" description="Helical" evidence="9">
    <location>
        <begin position="1068"/>
        <end position="1089"/>
    </location>
</feature>
<dbReference type="AlphaFoldDB" id="A0A9W7FHP4"/>
<dbReference type="InterPro" id="IPR011993">
    <property type="entry name" value="PH-like_dom_sf"/>
</dbReference>
<dbReference type="EMBL" id="BRXW01000176">
    <property type="protein sequence ID" value="GMI12403.1"/>
    <property type="molecule type" value="Genomic_DNA"/>
</dbReference>
<reference evidence="12" key="1">
    <citation type="journal article" date="2023" name="Commun. Biol.">
        <title>Genome analysis of Parmales, the sister group of diatoms, reveals the evolutionary specialization of diatoms from phago-mixotrophs to photoautotrophs.</title>
        <authorList>
            <person name="Ban H."/>
            <person name="Sato S."/>
            <person name="Yoshikawa S."/>
            <person name="Yamada K."/>
            <person name="Nakamura Y."/>
            <person name="Ichinomiya M."/>
            <person name="Sato N."/>
            <person name="Blanc-Mathieu R."/>
            <person name="Endo H."/>
            <person name="Kuwata A."/>
            <person name="Ogata H."/>
        </authorList>
    </citation>
    <scope>NUCLEOTIDE SEQUENCE [LARGE SCALE GENOMIC DNA]</scope>
    <source>
        <strain evidence="12">NIES 3700</strain>
    </source>
</reference>
<dbReference type="CDD" id="cd03213">
    <property type="entry name" value="ABCG_EPDR"/>
    <property type="match status" value="1"/>
</dbReference>
<keyword evidence="2" id="KW-0813">Transport</keyword>
<dbReference type="PANTHER" id="PTHR48041:SF91">
    <property type="entry name" value="ABC TRANSPORTER G FAMILY MEMBER 28"/>
    <property type="match status" value="1"/>
</dbReference>
<keyword evidence="12" id="KW-1185">Reference proteome</keyword>
<feature type="transmembrane region" description="Helical" evidence="9">
    <location>
        <begin position="966"/>
        <end position="986"/>
    </location>
</feature>
<keyword evidence="7 9" id="KW-0472">Membrane</keyword>
<evidence type="ECO:0000256" key="4">
    <source>
        <dbReference type="ARBA" id="ARBA00022741"/>
    </source>
</evidence>
<dbReference type="PANTHER" id="PTHR48041">
    <property type="entry name" value="ABC TRANSPORTER G FAMILY MEMBER 28"/>
    <property type="match status" value="1"/>
</dbReference>